<proteinExistence type="predicted"/>
<dbReference type="SUPFAM" id="SSF88697">
    <property type="entry name" value="PUA domain-like"/>
    <property type="match status" value="1"/>
</dbReference>
<dbReference type="InterPro" id="IPR009326">
    <property type="entry name" value="DUF984"/>
</dbReference>
<dbReference type="eggNOG" id="COG4405">
    <property type="taxonomic scope" value="Bacteria"/>
</dbReference>
<dbReference type="PANTHER" id="PTHR39203:SF1">
    <property type="entry name" value="CYTOPLASMIC PROTEIN"/>
    <property type="match status" value="1"/>
</dbReference>
<dbReference type="Proteomes" id="UP000002734">
    <property type="component" value="Chromosome"/>
</dbReference>
<protein>
    <recommendedName>
        <fullName evidence="1">ASCH domain-containing protein</fullName>
    </recommendedName>
</protein>
<accession>C6C3R7</accession>
<dbReference type="CDD" id="cd06553">
    <property type="entry name" value="ASCH_Ef3133_like"/>
    <property type="match status" value="1"/>
</dbReference>
<sequence>MNDEQQRFLACYLQTLTADERNAIPRILAEHFCADKTHANLCADLILTGKKRASCSLKAAWEHDNQPLPQVGQLTVVLNWAQKPVCIIRMTDVCLCQFDQVTPEFAALEGEGDGSYLWWLKEHLTFFTDYATTSGVQFETSSDLVLEYFERVYP</sequence>
<feature type="domain" description="ASCH" evidence="1">
    <location>
        <begin position="30"/>
        <end position="153"/>
    </location>
</feature>
<dbReference type="AlphaFoldDB" id="C6C3R7"/>
<dbReference type="PANTHER" id="PTHR39203">
    <property type="entry name" value="CYTOPLASMIC PROTEIN-RELATED"/>
    <property type="match status" value="1"/>
</dbReference>
<dbReference type="PIRSF" id="PIRSF021320">
    <property type="entry name" value="DUF984"/>
    <property type="match status" value="1"/>
</dbReference>
<keyword evidence="3" id="KW-1185">Reference proteome</keyword>
<dbReference type="Gene3D" id="3.10.400.10">
    <property type="entry name" value="Sulfate adenylyltransferase"/>
    <property type="match status" value="1"/>
</dbReference>
<dbReference type="HOGENOM" id="CLU_102450_0_0_6"/>
<dbReference type="KEGG" id="dda:Dd703_1615"/>
<evidence type="ECO:0000313" key="3">
    <source>
        <dbReference type="Proteomes" id="UP000002734"/>
    </source>
</evidence>
<dbReference type="InterPro" id="IPR015947">
    <property type="entry name" value="PUA-like_sf"/>
</dbReference>
<name>C6C3R7_MUSP7</name>
<evidence type="ECO:0000259" key="1">
    <source>
        <dbReference type="SMART" id="SM01022"/>
    </source>
</evidence>
<evidence type="ECO:0000313" key="2">
    <source>
        <dbReference type="EMBL" id="ACS85412.1"/>
    </source>
</evidence>
<dbReference type="EMBL" id="CP001654">
    <property type="protein sequence ID" value="ACS85412.1"/>
    <property type="molecule type" value="Genomic_DNA"/>
</dbReference>
<dbReference type="Pfam" id="PF04266">
    <property type="entry name" value="ASCH"/>
    <property type="match status" value="1"/>
</dbReference>
<reference evidence="2" key="1">
    <citation type="submission" date="2009-06" db="EMBL/GenBank/DDBJ databases">
        <title>Complete sequence of Dickeya dadantii Ech703.</title>
        <authorList>
            <consortium name="US DOE Joint Genome Institute"/>
            <person name="Lucas S."/>
            <person name="Copeland A."/>
            <person name="Lapidus A."/>
            <person name="Glavina del Rio T."/>
            <person name="Dalin E."/>
            <person name="Tice H."/>
            <person name="Bruce D."/>
            <person name="Goodwin L."/>
            <person name="Pitluck S."/>
            <person name="Chertkov O."/>
            <person name="Brettin T."/>
            <person name="Detter J.C."/>
            <person name="Han C."/>
            <person name="Larimer F."/>
            <person name="Land M."/>
            <person name="Hauser L."/>
            <person name="Kyrpides N."/>
            <person name="Mikhailova N."/>
            <person name="Balakrishnan V."/>
            <person name="Glasner J."/>
            <person name="Perna N.T."/>
        </authorList>
    </citation>
    <scope>NUCLEOTIDE SEQUENCE [LARGE SCALE GENOMIC DNA]</scope>
    <source>
        <strain evidence="2">Ech703</strain>
    </source>
</reference>
<dbReference type="SMART" id="SM01022">
    <property type="entry name" value="ASCH"/>
    <property type="match status" value="1"/>
</dbReference>
<dbReference type="InterPro" id="IPR007374">
    <property type="entry name" value="ASCH_domain"/>
</dbReference>
<gene>
    <name evidence="2" type="ordered locus">Dd703_1615</name>
</gene>
<organism evidence="2 3">
    <name type="scientific">Musicola paradisiaca (strain Ech703)</name>
    <name type="common">Dickeya paradisiaca</name>
    <name type="synonym">Dickeya dadantii</name>
    <dbReference type="NCBI Taxonomy" id="579405"/>
    <lineage>
        <taxon>Bacteria</taxon>
        <taxon>Pseudomonadati</taxon>
        <taxon>Pseudomonadota</taxon>
        <taxon>Gammaproteobacteria</taxon>
        <taxon>Enterobacterales</taxon>
        <taxon>Pectobacteriaceae</taxon>
        <taxon>Musicola</taxon>
    </lineage>
</organism>